<gene>
    <name evidence="1" type="ORF">VCS650_LOCUS37816</name>
</gene>
<comment type="caution">
    <text evidence="1">The sequence shown here is derived from an EMBL/GenBank/DDBJ whole genome shotgun (WGS) entry which is preliminary data.</text>
</comment>
<dbReference type="EMBL" id="CAJNON010001061">
    <property type="protein sequence ID" value="CAF1422808.1"/>
    <property type="molecule type" value="Genomic_DNA"/>
</dbReference>
<name>A0A815MHU0_9BILA</name>
<evidence type="ECO:0000313" key="2">
    <source>
        <dbReference type="Proteomes" id="UP000663891"/>
    </source>
</evidence>
<proteinExistence type="predicted"/>
<dbReference type="AlphaFoldDB" id="A0A815MHU0"/>
<dbReference type="OrthoDB" id="9973937at2759"/>
<sequence>MDQNQTILQYLTSLPKFRSGVSKKSYFISHTIPLEIIKKLIHLARQTKQFIIQTKFYDKNRFPALIQILFSHERTLHIILIETTHLPNDDSMKFKKIQHLLHNILLPSNTIYSWDYIEDELFVFLNTKLFLLHQIQDISLICVHDKLTDWLRETFVSVPLFGWDLKTAIAYMFMEDLDASPTDSDWDIGFYREVRPDHYGALLPSGFDHHVRVLPNGPAPIIVPHFDPYRIKYIKYAIHECVAVNKIVSFFENPSTRQRVELFLKMNSSVLPRYKTVSPSISNVD</sequence>
<reference evidence="1" key="1">
    <citation type="submission" date="2021-02" db="EMBL/GenBank/DDBJ databases">
        <authorList>
            <person name="Nowell W R."/>
        </authorList>
    </citation>
    <scope>NUCLEOTIDE SEQUENCE</scope>
</reference>
<organism evidence="1 2">
    <name type="scientific">Adineta steineri</name>
    <dbReference type="NCBI Taxonomy" id="433720"/>
    <lineage>
        <taxon>Eukaryota</taxon>
        <taxon>Metazoa</taxon>
        <taxon>Spiralia</taxon>
        <taxon>Gnathifera</taxon>
        <taxon>Rotifera</taxon>
        <taxon>Eurotatoria</taxon>
        <taxon>Bdelloidea</taxon>
        <taxon>Adinetida</taxon>
        <taxon>Adinetidae</taxon>
        <taxon>Adineta</taxon>
    </lineage>
</organism>
<dbReference type="Proteomes" id="UP000663891">
    <property type="component" value="Unassembled WGS sequence"/>
</dbReference>
<accession>A0A815MHU0</accession>
<protein>
    <submittedName>
        <fullName evidence="1">Uncharacterized protein</fullName>
    </submittedName>
</protein>
<evidence type="ECO:0000313" key="1">
    <source>
        <dbReference type="EMBL" id="CAF1422808.1"/>
    </source>
</evidence>